<sequence>MQIWGLDHRNIDSYPRISDEVDDSDAPPIRGLSAAQFTELYDMYTASEVPHNVVFPYLHCSDSKNIAQNLFFGATTRGALAPSYRGLTIVRAGSPDSSVLISSVAPEELLEGSSFIRAANAPGISLRNFSAQCVAYAGISDIVVYAPGGVNQATLSLAQRFRTAQKQLLADRQSRGLGGLTYNVFVINEPFAELERVCPHLVAINSSGEEVQHIDFMERERFEINTLSRVSEILPGLWLGPSQTDDTQFSIILRATDDALLPPPSYLDGIAERFAAYDNGKLAAPPKVHLDVPCGLGSFEPGSLNELTQFASCLVEVCAWLYDLTHPNGALKNPRRVLIHCADGYTESSVLALAYLMYAERLSLADAYVDLQLRANRSFFVYPSDLLLLQAIETHISLQLPPEERSRGNASGPAAWLAAPHFDGSFPSRIFPFLYLGSLTHAINAPMLERLGITHVVSVGESALSCSAQLAEACAAGRMSVLELKNVMDDGIDSLRSVMCECVEYIEAARVAGGCVLVHCRVGVSRSSTIALAYVMAHLDLNLVESYLFVRSRRLNILIQPNLLFFWELRGWETFLLRQKNGGTLKVDIGAGRRDATDTIFSHFLPSPGVRPTWGFLCREIAALNARYAV</sequence>
<evidence type="ECO:0008006" key="7">
    <source>
        <dbReference type="Google" id="ProtNLM"/>
    </source>
</evidence>
<dbReference type="SMART" id="SM00195">
    <property type="entry name" value="DSPc"/>
    <property type="match status" value="1"/>
</dbReference>
<dbReference type="PROSITE" id="PS50054">
    <property type="entry name" value="TYR_PHOSPHATASE_DUAL"/>
    <property type="match status" value="1"/>
</dbReference>
<dbReference type="Gene3D" id="3.90.190.10">
    <property type="entry name" value="Protein tyrosine phosphatase superfamily"/>
    <property type="match status" value="2"/>
</dbReference>
<dbReference type="EMBL" id="CP119878">
    <property type="protein sequence ID" value="WFD34758.1"/>
    <property type="molecule type" value="Genomic_DNA"/>
</dbReference>
<protein>
    <recommendedName>
        <fullName evidence="7">Protein-tyrosine-phosphatase</fullName>
    </recommendedName>
</protein>
<keyword evidence="1" id="KW-0378">Hydrolase</keyword>
<dbReference type="PROSITE" id="PS50056">
    <property type="entry name" value="TYR_PHOSPHATASE_2"/>
    <property type="match status" value="2"/>
</dbReference>
<evidence type="ECO:0000256" key="1">
    <source>
        <dbReference type="ARBA" id="ARBA00022801"/>
    </source>
</evidence>
<evidence type="ECO:0000313" key="5">
    <source>
        <dbReference type="EMBL" id="WFD34758.1"/>
    </source>
</evidence>
<evidence type="ECO:0000259" key="3">
    <source>
        <dbReference type="PROSITE" id="PS50054"/>
    </source>
</evidence>
<dbReference type="InterPro" id="IPR000387">
    <property type="entry name" value="Tyr_Pase_dom"/>
</dbReference>
<dbReference type="GO" id="GO:0033260">
    <property type="term" value="P:nuclear DNA replication"/>
    <property type="evidence" value="ECO:0007669"/>
    <property type="project" value="TreeGrafter"/>
</dbReference>
<feature type="domain" description="Tyrosine specific protein phosphatases" evidence="4">
    <location>
        <begin position="332"/>
        <end position="388"/>
    </location>
</feature>
<dbReference type="GO" id="GO:0008138">
    <property type="term" value="F:protein tyrosine/serine/threonine phosphatase activity"/>
    <property type="evidence" value="ECO:0007669"/>
    <property type="project" value="TreeGrafter"/>
</dbReference>
<evidence type="ECO:0000259" key="4">
    <source>
        <dbReference type="PROSITE" id="PS50056"/>
    </source>
</evidence>
<dbReference type="InterPro" id="IPR000340">
    <property type="entry name" value="Dual-sp_phosphatase_cat-dom"/>
</dbReference>
<organism evidence="5 6">
    <name type="scientific">Malassezia cuniculi</name>
    <dbReference type="NCBI Taxonomy" id="948313"/>
    <lineage>
        <taxon>Eukaryota</taxon>
        <taxon>Fungi</taxon>
        <taxon>Dikarya</taxon>
        <taxon>Basidiomycota</taxon>
        <taxon>Ustilaginomycotina</taxon>
        <taxon>Malasseziomycetes</taxon>
        <taxon>Malasseziales</taxon>
        <taxon>Malasseziaceae</taxon>
        <taxon>Malassezia</taxon>
    </lineage>
</organism>
<dbReference type="InterPro" id="IPR053239">
    <property type="entry name" value="Dual_spec_PTase"/>
</dbReference>
<keyword evidence="2" id="KW-0904">Protein phosphatase</keyword>
<dbReference type="Proteomes" id="UP001219933">
    <property type="component" value="Chromosome 2"/>
</dbReference>
<evidence type="ECO:0000256" key="2">
    <source>
        <dbReference type="ARBA" id="ARBA00022912"/>
    </source>
</evidence>
<dbReference type="PANTHER" id="PTHR47550">
    <property type="entry name" value="DUAL SPECIFICITY PROTEIN PHOSPHATASE PPS1"/>
    <property type="match status" value="1"/>
</dbReference>
<feature type="domain" description="Tyrosine specific protein phosphatases" evidence="4">
    <location>
        <begin position="489"/>
        <end position="565"/>
    </location>
</feature>
<gene>
    <name evidence="5" type="ORF">MCUN1_001602</name>
</gene>
<reference evidence="5" key="1">
    <citation type="submission" date="2023-03" db="EMBL/GenBank/DDBJ databases">
        <title>Mating type loci evolution in Malassezia.</title>
        <authorList>
            <person name="Coelho M.A."/>
        </authorList>
    </citation>
    <scope>NUCLEOTIDE SEQUENCE</scope>
    <source>
        <strain evidence="5">CBS 11721</strain>
    </source>
</reference>
<keyword evidence="6" id="KW-1185">Reference proteome</keyword>
<dbReference type="Pfam" id="PF00782">
    <property type="entry name" value="DSPc"/>
    <property type="match status" value="1"/>
</dbReference>
<dbReference type="PROSITE" id="PS00383">
    <property type="entry name" value="TYR_PHOSPHATASE_1"/>
    <property type="match status" value="1"/>
</dbReference>
<dbReference type="InterPro" id="IPR016130">
    <property type="entry name" value="Tyr_Pase_AS"/>
</dbReference>
<dbReference type="AlphaFoldDB" id="A0AAF0EQ23"/>
<proteinExistence type="predicted"/>
<feature type="domain" description="Tyrosine-protein phosphatase" evidence="3">
    <location>
        <begin position="426"/>
        <end position="578"/>
    </location>
</feature>
<dbReference type="InterPro" id="IPR020422">
    <property type="entry name" value="TYR_PHOSPHATASE_DUAL_dom"/>
</dbReference>
<accession>A0AAF0EQ23</accession>
<dbReference type="GO" id="GO:0005634">
    <property type="term" value="C:nucleus"/>
    <property type="evidence" value="ECO:0007669"/>
    <property type="project" value="GOC"/>
</dbReference>
<dbReference type="PANTHER" id="PTHR47550:SF1">
    <property type="entry name" value="DUAL SPECIFICITY PROTEIN PHOSPHATASE PPS1"/>
    <property type="match status" value="1"/>
</dbReference>
<dbReference type="SUPFAM" id="SSF52799">
    <property type="entry name" value="(Phosphotyrosine protein) phosphatases II"/>
    <property type="match status" value="2"/>
</dbReference>
<name>A0AAF0EQ23_9BASI</name>
<dbReference type="InterPro" id="IPR029021">
    <property type="entry name" value="Prot-tyrosine_phosphatase-like"/>
</dbReference>
<evidence type="ECO:0000313" key="6">
    <source>
        <dbReference type="Proteomes" id="UP001219933"/>
    </source>
</evidence>